<dbReference type="AlphaFoldDB" id="A0A835JVR3"/>
<accession>A0A835JVR3</accession>
<evidence type="ECO:0000256" key="2">
    <source>
        <dbReference type="RuleBase" id="RU363120"/>
    </source>
</evidence>
<sequence>MADCNSNENFYGSQDVEIPQVVVANANGFFNAASVSKKKYGGLVPKKKPLISKDHERAFFDSADWALCKGAGVNQKSTVAIETLRPKLQRTPHHPLPPRRPACTSGSNLAPARLLFAYKLYCLPSSIMAHAITFRLWLLSAFLVGVSVFCSNPGNAKEDGAQTGAGIAGGIPQTGTGIVDADPAEVVAKALLCFNNKYIYSSCEQAYRLTETGNLNLPPDYVDAYCSGPCLSETHLVLNCIENIMKNFVFHNKATIQDVRDTIKAGCSYGPERGNFDVSEHLQAENNNACNSANQLLLGLGFMFAGPALFL</sequence>
<dbReference type="InterPro" id="IPR056633">
    <property type="entry name" value="DUF7731"/>
</dbReference>
<dbReference type="PANTHER" id="PTHR34366:SF2">
    <property type="entry name" value="OS07G0289901 PROTEIN"/>
    <property type="match status" value="1"/>
</dbReference>
<organism evidence="4 5">
    <name type="scientific">Salix dunnii</name>
    <dbReference type="NCBI Taxonomy" id="1413687"/>
    <lineage>
        <taxon>Eukaryota</taxon>
        <taxon>Viridiplantae</taxon>
        <taxon>Streptophyta</taxon>
        <taxon>Embryophyta</taxon>
        <taxon>Tracheophyta</taxon>
        <taxon>Spermatophyta</taxon>
        <taxon>Magnoliopsida</taxon>
        <taxon>eudicotyledons</taxon>
        <taxon>Gunneridae</taxon>
        <taxon>Pentapetalae</taxon>
        <taxon>rosids</taxon>
        <taxon>fabids</taxon>
        <taxon>Malpighiales</taxon>
        <taxon>Salicaceae</taxon>
        <taxon>Saliceae</taxon>
        <taxon>Salix</taxon>
    </lineage>
</organism>
<comment type="caution">
    <text evidence="4">The sequence shown here is derived from an EMBL/GenBank/DDBJ whole genome shotgun (WGS) entry which is preliminary data.</text>
</comment>
<protein>
    <recommendedName>
        <fullName evidence="3">DUF7731 domain-containing protein</fullName>
    </recommendedName>
</protein>
<dbReference type="OrthoDB" id="1843925at2759"/>
<dbReference type="Pfam" id="PF24865">
    <property type="entry name" value="DUF7731"/>
    <property type="match status" value="1"/>
</dbReference>
<reference evidence="4 5" key="1">
    <citation type="submission" date="2020-10" db="EMBL/GenBank/DDBJ databases">
        <title>Plant Genome Project.</title>
        <authorList>
            <person name="Zhang R.-G."/>
        </authorList>
    </citation>
    <scope>NUCLEOTIDE SEQUENCE [LARGE SCALE GENOMIC DNA]</scope>
    <source>
        <strain evidence="4">FAFU-HL-1</strain>
        <tissue evidence="4">Leaf</tissue>
    </source>
</reference>
<comment type="similarity">
    <text evidence="1 2">Belongs to the endosulfine family.</text>
</comment>
<evidence type="ECO:0000256" key="1">
    <source>
        <dbReference type="ARBA" id="ARBA00010520"/>
    </source>
</evidence>
<feature type="domain" description="DUF7731" evidence="3">
    <location>
        <begin position="183"/>
        <end position="283"/>
    </location>
</feature>
<keyword evidence="5" id="KW-1185">Reference proteome</keyword>
<dbReference type="PANTHER" id="PTHR34366">
    <property type="entry name" value="OS07G0289901 PROTEIN-RELATED"/>
    <property type="match status" value="1"/>
</dbReference>
<name>A0A835JVR3_9ROSI</name>
<gene>
    <name evidence="4" type="ORF">SADUNF_Sadunf10G0107400</name>
</gene>
<dbReference type="InterPro" id="IPR006760">
    <property type="entry name" value="Endosulphine"/>
</dbReference>
<dbReference type="Pfam" id="PF04667">
    <property type="entry name" value="Endosulfine"/>
    <property type="match status" value="1"/>
</dbReference>
<evidence type="ECO:0000259" key="3">
    <source>
        <dbReference type="Pfam" id="PF24865"/>
    </source>
</evidence>
<evidence type="ECO:0000313" key="4">
    <source>
        <dbReference type="EMBL" id="KAF9674245.1"/>
    </source>
</evidence>
<evidence type="ECO:0000313" key="5">
    <source>
        <dbReference type="Proteomes" id="UP000657918"/>
    </source>
</evidence>
<dbReference type="Proteomes" id="UP000657918">
    <property type="component" value="Unassembled WGS sequence"/>
</dbReference>
<dbReference type="EMBL" id="JADGMS010000010">
    <property type="protein sequence ID" value="KAF9674245.1"/>
    <property type="molecule type" value="Genomic_DNA"/>
</dbReference>
<proteinExistence type="inferred from homology"/>